<evidence type="ECO:0000313" key="2">
    <source>
        <dbReference type="EMBL" id="ORM94963.1"/>
    </source>
</evidence>
<comment type="caution">
    <text evidence="2">The sequence shown here is derived from an EMBL/GenBank/DDBJ whole genome shotgun (WGS) entry which is preliminary data.</text>
</comment>
<name>A0A1X1EYN2_PANCY</name>
<dbReference type="AlphaFoldDB" id="A0A1X1EYN2"/>
<proteinExistence type="predicted"/>
<evidence type="ECO:0000313" key="3">
    <source>
        <dbReference type="Proteomes" id="UP000193749"/>
    </source>
</evidence>
<dbReference type="EMBL" id="MLJI01000001">
    <property type="protein sequence ID" value="ORM94963.1"/>
    <property type="molecule type" value="Genomic_DNA"/>
</dbReference>
<gene>
    <name evidence="2" type="ORF">HA50_17080</name>
</gene>
<organism evidence="2 3">
    <name type="scientific">Pantoea cypripedii</name>
    <name type="common">Pectobacterium cypripedii</name>
    <name type="synonym">Erwinia cypripedii</name>
    <dbReference type="NCBI Taxonomy" id="55209"/>
    <lineage>
        <taxon>Bacteria</taxon>
        <taxon>Pseudomonadati</taxon>
        <taxon>Pseudomonadota</taxon>
        <taxon>Gammaproteobacteria</taxon>
        <taxon>Enterobacterales</taxon>
        <taxon>Erwiniaceae</taxon>
        <taxon>Pantoea</taxon>
    </lineage>
</organism>
<evidence type="ECO:0000256" key="1">
    <source>
        <dbReference type="SAM" id="Phobius"/>
    </source>
</evidence>
<dbReference type="RefSeq" id="WP_084876789.1">
    <property type="nucleotide sequence ID" value="NZ_JAGGMY010000001.1"/>
</dbReference>
<keyword evidence="1" id="KW-1133">Transmembrane helix</keyword>
<evidence type="ECO:0008006" key="4">
    <source>
        <dbReference type="Google" id="ProtNLM"/>
    </source>
</evidence>
<dbReference type="Proteomes" id="UP000193749">
    <property type="component" value="Unassembled WGS sequence"/>
</dbReference>
<dbReference type="OrthoDB" id="6481087at2"/>
<keyword evidence="1" id="KW-0812">Transmembrane</keyword>
<feature type="transmembrane region" description="Helical" evidence="1">
    <location>
        <begin position="31"/>
        <end position="51"/>
    </location>
</feature>
<protein>
    <recommendedName>
        <fullName evidence="4">Pili assembly chaperone</fullName>
    </recommendedName>
</protein>
<accession>A0A1X1EYN2</accession>
<sequence>MQQSFVFSFFMLWMTLSGAMSLTFTLDGTRTGFYLVWALLFILPFFLRPLAWAERQFRPAMTLILYRRKRAWVHLAPWQPTTDLTTERVHQFWKSVNASTRQALEKHRTVIISSHLLTDIRARRLLASIEENGLTIQSRTYRIRFTHAKRALMQLEILFRQWRWRTNFRRNWPVLVIQRKYSELEK</sequence>
<keyword evidence="3" id="KW-1185">Reference proteome</keyword>
<keyword evidence="1" id="KW-0472">Membrane</keyword>
<dbReference type="STRING" id="55209.HA50_17080"/>
<reference evidence="2 3" key="1">
    <citation type="journal article" date="2017" name="Antonie Van Leeuwenhoek">
        <title>Phylogenomic resolution of the bacterial genus Pantoea and its relationship with Erwinia and Tatumella.</title>
        <authorList>
            <person name="Palmer M."/>
            <person name="Steenkamp E.T."/>
            <person name="Coetzee M.P."/>
            <person name="Chan W.Y."/>
            <person name="van Zyl E."/>
            <person name="De Maayer P."/>
            <person name="Coutinho T.A."/>
            <person name="Blom J."/>
            <person name="Smits T.H."/>
            <person name="Duffy B."/>
            <person name="Venter S.N."/>
        </authorList>
    </citation>
    <scope>NUCLEOTIDE SEQUENCE [LARGE SCALE GENOMIC DNA]</scope>
    <source>
        <strain evidence="2 3">LMG 2657</strain>
    </source>
</reference>